<feature type="region of interest" description="Disordered" evidence="1">
    <location>
        <begin position="28"/>
        <end position="52"/>
    </location>
</feature>
<comment type="caution">
    <text evidence="3">The sequence shown here is derived from an EMBL/GenBank/DDBJ whole genome shotgun (WGS) entry which is preliminary data.</text>
</comment>
<accession>A0A4Z0WC24</accession>
<feature type="chain" id="PRO_5021450125" description="Big-1 domain-containing protein" evidence="2">
    <location>
        <begin position="24"/>
        <end position="454"/>
    </location>
</feature>
<evidence type="ECO:0000313" key="4">
    <source>
        <dbReference type="Proteomes" id="UP000297475"/>
    </source>
</evidence>
<dbReference type="AlphaFoldDB" id="A0A4Z0WC24"/>
<dbReference type="EMBL" id="SRMF01000005">
    <property type="protein sequence ID" value="TGG92425.1"/>
    <property type="molecule type" value="Genomic_DNA"/>
</dbReference>
<organism evidence="3 4">
    <name type="scientific">Natronospirillum operosum</name>
    <dbReference type="NCBI Taxonomy" id="2759953"/>
    <lineage>
        <taxon>Bacteria</taxon>
        <taxon>Pseudomonadati</taxon>
        <taxon>Pseudomonadota</taxon>
        <taxon>Gammaproteobacteria</taxon>
        <taxon>Oceanospirillales</taxon>
        <taxon>Natronospirillaceae</taxon>
        <taxon>Natronospirillum</taxon>
    </lineage>
</organism>
<dbReference type="Gene3D" id="2.60.40.10">
    <property type="entry name" value="Immunoglobulins"/>
    <property type="match status" value="2"/>
</dbReference>
<sequence length="454" mass="47334">MSPCTHKPLLSHLLVLLAVTALAACNPSTESGGNSDNGNGDGGGGNGGNDNNGDLVELDYGVGFVLVMDPAPNQIALRGYGTGQIPETTRLAVQVLDNDLNPVAGHDVSFAITDSTGGPELTRDSATTGSDGSASTILRSGTVQGTTQVEVSMDLLDSNGNVIEQDVHVATTQPVSMHTAAPVTDGMSLSADVFNPEGYDYNGIPVQVTVHLGDIHRNPVADGTQVNFLASTGLVDPVCTTDNGACTIEWRSAHPRGDGRVDILARTNGNDAFVDTNGNSRFDLGESYEPQGEPFVDTEGTGQFDPGDFFWDLSGTGDYTPADPGAHYKGIGCTEDALEHGHCDERAVVFNNIVLVASGSDLRLDPEPTDVSVSDTVIYQMVDQNGNVPPAGSDLSINCTDASATALDSEVPERPGALFGPWPVVINYGDDPGSCTLEVQSPNGLPQRYTISVN</sequence>
<feature type="signal peptide" evidence="2">
    <location>
        <begin position="1"/>
        <end position="23"/>
    </location>
</feature>
<name>A0A4Z0WC24_9GAMM</name>
<dbReference type="InterPro" id="IPR013783">
    <property type="entry name" value="Ig-like_fold"/>
</dbReference>
<reference evidence="3 4" key="1">
    <citation type="submission" date="2019-04" db="EMBL/GenBank/DDBJ databases">
        <title>Natronospirillum operosus gen. nov., sp. nov., a haloalkaliphilic satellite isolated from decaying biomass of laboratory culture of cyanobacterium Geitlerinema sp. and proposal of Natronospirillaceae fam. nov. and Saccharospirillaceae fam. nov.</title>
        <authorList>
            <person name="Kevbrin V."/>
            <person name="Boltyanskaya Y."/>
            <person name="Koziaeva V."/>
            <person name="Grouzdev D.S."/>
            <person name="Park M."/>
            <person name="Cho J."/>
        </authorList>
    </citation>
    <scope>NUCLEOTIDE SEQUENCE [LARGE SCALE GENOMIC DNA]</scope>
    <source>
        <strain evidence="3 4">G-116</strain>
    </source>
</reference>
<dbReference type="RefSeq" id="WP_135483758.1">
    <property type="nucleotide sequence ID" value="NZ_SRMF01000005.1"/>
</dbReference>
<dbReference type="PROSITE" id="PS51257">
    <property type="entry name" value="PROKAR_LIPOPROTEIN"/>
    <property type="match status" value="1"/>
</dbReference>
<evidence type="ECO:0000256" key="1">
    <source>
        <dbReference type="SAM" id="MobiDB-lite"/>
    </source>
</evidence>
<dbReference type="SUPFAM" id="SSF49373">
    <property type="entry name" value="Invasin/intimin cell-adhesion fragments"/>
    <property type="match status" value="1"/>
</dbReference>
<evidence type="ECO:0000313" key="3">
    <source>
        <dbReference type="EMBL" id="TGG92425.1"/>
    </source>
</evidence>
<dbReference type="InterPro" id="IPR008964">
    <property type="entry name" value="Invasin/intimin_cell_adhesion"/>
</dbReference>
<evidence type="ECO:0000256" key="2">
    <source>
        <dbReference type="SAM" id="SignalP"/>
    </source>
</evidence>
<feature type="compositionally biased region" description="Low complexity" evidence="1">
    <location>
        <begin position="124"/>
        <end position="135"/>
    </location>
</feature>
<evidence type="ECO:0008006" key="5">
    <source>
        <dbReference type="Google" id="ProtNLM"/>
    </source>
</evidence>
<protein>
    <recommendedName>
        <fullName evidence="5">Big-1 domain-containing protein</fullName>
    </recommendedName>
</protein>
<feature type="region of interest" description="Disordered" evidence="1">
    <location>
        <begin position="114"/>
        <end position="135"/>
    </location>
</feature>
<gene>
    <name evidence="3" type="ORF">E4656_13190</name>
</gene>
<proteinExistence type="predicted"/>
<dbReference type="OrthoDB" id="5522233at2"/>
<feature type="compositionally biased region" description="Gly residues" evidence="1">
    <location>
        <begin position="39"/>
        <end position="50"/>
    </location>
</feature>
<keyword evidence="4" id="KW-1185">Reference proteome</keyword>
<dbReference type="Proteomes" id="UP000297475">
    <property type="component" value="Unassembled WGS sequence"/>
</dbReference>
<keyword evidence="2" id="KW-0732">Signal</keyword>